<dbReference type="RefSeq" id="WP_126998494.1">
    <property type="nucleotide sequence ID" value="NZ_CP173191.1"/>
</dbReference>
<sequence>MDKVDVRFPQPAKAAPSNLPKNAFERATALVDLMGRLTLLLQREAAAVRARRPTAELLQMAREKQPMSLVYEEISRMLRVDRDGVIALPAELKTALKEATGQLYAASADNAEALRVGGQAQKIVVDTVVAAVTRAQKAPATAYAAHMGGGRGYAPPPSGPRTSSALNKQL</sequence>
<comment type="caution">
    <text evidence="2">The sequence shown here is derived from an EMBL/GenBank/DDBJ whole genome shotgun (WGS) entry which is preliminary data.</text>
</comment>
<keyword evidence="3" id="KW-1185">Reference proteome</keyword>
<keyword evidence="2" id="KW-0969">Cilium</keyword>
<accession>A0A433J8R1</accession>
<protein>
    <submittedName>
        <fullName evidence="2">Flagellar basal-body protein</fullName>
    </submittedName>
</protein>
<evidence type="ECO:0000256" key="1">
    <source>
        <dbReference type="SAM" id="MobiDB-lite"/>
    </source>
</evidence>
<dbReference type="EMBL" id="RZIJ01000009">
    <property type="protein sequence ID" value="RUQ70702.1"/>
    <property type="molecule type" value="Genomic_DNA"/>
</dbReference>
<keyword evidence="2" id="KW-0282">Flagellum</keyword>
<reference evidence="2 3" key="1">
    <citation type="submission" date="2018-12" db="EMBL/GenBank/DDBJ databases">
        <authorList>
            <person name="Yang Y."/>
        </authorList>
    </citation>
    <scope>NUCLEOTIDE SEQUENCE [LARGE SCALE GENOMIC DNA]</scope>
    <source>
        <strain evidence="2 3">GSF71</strain>
    </source>
</reference>
<dbReference type="OrthoDB" id="7304937at2"/>
<evidence type="ECO:0000313" key="2">
    <source>
        <dbReference type="EMBL" id="RUQ70702.1"/>
    </source>
</evidence>
<organism evidence="2 3">
    <name type="scientific">Azospirillum doebereinerae</name>
    <dbReference type="NCBI Taxonomy" id="92933"/>
    <lineage>
        <taxon>Bacteria</taxon>
        <taxon>Pseudomonadati</taxon>
        <taxon>Pseudomonadota</taxon>
        <taxon>Alphaproteobacteria</taxon>
        <taxon>Rhodospirillales</taxon>
        <taxon>Azospirillaceae</taxon>
        <taxon>Azospirillum</taxon>
    </lineage>
</organism>
<feature type="compositionally biased region" description="Polar residues" evidence="1">
    <location>
        <begin position="160"/>
        <end position="170"/>
    </location>
</feature>
<proteinExistence type="predicted"/>
<dbReference type="Proteomes" id="UP000280346">
    <property type="component" value="Unassembled WGS sequence"/>
</dbReference>
<name>A0A433J8R1_9PROT</name>
<feature type="region of interest" description="Disordered" evidence="1">
    <location>
        <begin position="146"/>
        <end position="170"/>
    </location>
</feature>
<keyword evidence="2" id="KW-0966">Cell projection</keyword>
<dbReference type="AlphaFoldDB" id="A0A433J8R1"/>
<gene>
    <name evidence="2" type="ORF">EJ913_13070</name>
</gene>
<evidence type="ECO:0000313" key="3">
    <source>
        <dbReference type="Proteomes" id="UP000280346"/>
    </source>
</evidence>